<accession>A0ABT2NR36</accession>
<sequence>MRGRACFGLIAALALGPTSVGAAPRAELVGTFVWQDGSRDFGGLSGLELSRDGLRFVVISDRASIFSGAFVRDTQGAVASATIEDARKLVDASGRPLAGKAVDSEGLALLADGTIAISFEDSHRLTFRADPAAPESTASPPPGVAEWRRNQALEALAAAPDGSLWAFTEGKIGDRHMIVRFRDGVWLSPLWLSAEGAWRPVGADFGPDGRLYLLQRDFWPLVGFMSRVLRFDVSESGPSNPQILLESRAGVFDNFEALAVWQDGEGAIRLTLVSDDNFLPVQRTEVVDLRVIE</sequence>
<keyword evidence="4" id="KW-1185">Reference proteome</keyword>
<reference evidence="4" key="1">
    <citation type="submission" date="2023-07" db="EMBL/GenBank/DDBJ databases">
        <title>Defluviimonas sediminis sp. nov., isolated from mangrove sediment.</title>
        <authorList>
            <person name="Liu L."/>
            <person name="Li J."/>
            <person name="Huang Y."/>
            <person name="Pan J."/>
            <person name="Li M."/>
        </authorList>
    </citation>
    <scope>NUCLEOTIDE SEQUENCE [LARGE SCALE GENOMIC DNA]</scope>
    <source>
        <strain evidence="4">FT324</strain>
    </source>
</reference>
<dbReference type="SUPFAM" id="SSF101898">
    <property type="entry name" value="NHL repeat"/>
    <property type="match status" value="1"/>
</dbReference>
<evidence type="ECO:0000256" key="1">
    <source>
        <dbReference type="SAM" id="SignalP"/>
    </source>
</evidence>
<dbReference type="EMBL" id="JAOCQF010000003">
    <property type="protein sequence ID" value="MCT8331402.1"/>
    <property type="molecule type" value="Genomic_DNA"/>
</dbReference>
<dbReference type="InterPro" id="IPR014567">
    <property type="entry name" value="UCP031900"/>
</dbReference>
<feature type="chain" id="PRO_5047018760" evidence="1">
    <location>
        <begin position="23"/>
        <end position="293"/>
    </location>
</feature>
<organism evidence="3 4">
    <name type="scientific">Albidovulum sediminis</name>
    <dbReference type="NCBI Taxonomy" id="3066345"/>
    <lineage>
        <taxon>Bacteria</taxon>
        <taxon>Pseudomonadati</taxon>
        <taxon>Pseudomonadota</taxon>
        <taxon>Alphaproteobacteria</taxon>
        <taxon>Rhodobacterales</taxon>
        <taxon>Paracoccaceae</taxon>
        <taxon>Albidovulum</taxon>
    </lineage>
</organism>
<proteinExistence type="predicted"/>
<evidence type="ECO:0000259" key="2">
    <source>
        <dbReference type="Pfam" id="PF13449"/>
    </source>
</evidence>
<dbReference type="InterPro" id="IPR027372">
    <property type="entry name" value="Phytase-like_dom"/>
</dbReference>
<gene>
    <name evidence="3" type="ORF">N5I32_17925</name>
</gene>
<comment type="caution">
    <text evidence="3">The sequence shown here is derived from an EMBL/GenBank/DDBJ whole genome shotgun (WGS) entry which is preliminary data.</text>
</comment>
<dbReference type="RefSeq" id="WP_261497282.1">
    <property type="nucleotide sequence ID" value="NZ_JAOCQF010000003.1"/>
</dbReference>
<evidence type="ECO:0000313" key="3">
    <source>
        <dbReference type="EMBL" id="MCT8331402.1"/>
    </source>
</evidence>
<protein>
    <submittedName>
        <fullName evidence="3">Esterase-like activity of phytase family protein</fullName>
    </submittedName>
</protein>
<feature type="signal peptide" evidence="1">
    <location>
        <begin position="1"/>
        <end position="22"/>
    </location>
</feature>
<keyword evidence="1" id="KW-0732">Signal</keyword>
<feature type="domain" description="Phytase-like" evidence="2">
    <location>
        <begin position="40"/>
        <end position="278"/>
    </location>
</feature>
<dbReference type="Pfam" id="PF13449">
    <property type="entry name" value="Phytase-like"/>
    <property type="match status" value="1"/>
</dbReference>
<evidence type="ECO:0000313" key="4">
    <source>
        <dbReference type="Proteomes" id="UP001205601"/>
    </source>
</evidence>
<dbReference type="Proteomes" id="UP001205601">
    <property type="component" value="Unassembled WGS sequence"/>
</dbReference>
<name>A0ABT2NR36_9RHOB</name>
<dbReference type="PIRSF" id="PIRSF031900">
    <property type="entry name" value="UCP031900"/>
    <property type="match status" value="1"/>
</dbReference>